<feature type="transmembrane region" description="Helical" evidence="17">
    <location>
        <begin position="552"/>
        <end position="571"/>
    </location>
</feature>
<feature type="transmembrane region" description="Helical" evidence="17">
    <location>
        <begin position="423"/>
        <end position="441"/>
    </location>
</feature>
<evidence type="ECO:0000256" key="14">
    <source>
        <dbReference type="ARBA" id="ARBA00023303"/>
    </source>
</evidence>
<dbReference type="FunFam" id="1.10.287.70:FF:000093">
    <property type="entry name" value="Calcium channel subunit Cch1"/>
    <property type="match status" value="1"/>
</dbReference>
<evidence type="ECO:0000256" key="3">
    <source>
        <dbReference type="ARBA" id="ARBA00022475"/>
    </source>
</evidence>
<dbReference type="PROSITE" id="PS00018">
    <property type="entry name" value="EF_HAND_1"/>
    <property type="match status" value="1"/>
</dbReference>
<evidence type="ECO:0000313" key="19">
    <source>
        <dbReference type="EMBL" id="ODV62891.1"/>
    </source>
</evidence>
<feature type="transmembrane region" description="Helical" evidence="17">
    <location>
        <begin position="348"/>
        <end position="373"/>
    </location>
</feature>
<comment type="similarity">
    <text evidence="15">Belongs to the calcium channel alpha-1 subunit (TC 1.A.1.11) family.</text>
</comment>
<keyword evidence="14" id="KW-0407">Ion channel</keyword>
<dbReference type="SUPFAM" id="SSF47473">
    <property type="entry name" value="EF-hand"/>
    <property type="match status" value="1"/>
</dbReference>
<evidence type="ECO:0000256" key="5">
    <source>
        <dbReference type="ARBA" id="ARBA00022568"/>
    </source>
</evidence>
<dbReference type="Gene3D" id="1.20.120.350">
    <property type="entry name" value="Voltage-gated potassium channels. Chain C"/>
    <property type="match status" value="3"/>
</dbReference>
<dbReference type="InterPro" id="IPR011992">
    <property type="entry name" value="EF-hand-dom_pair"/>
</dbReference>
<feature type="transmembrane region" description="Helical" evidence="17">
    <location>
        <begin position="880"/>
        <end position="904"/>
    </location>
</feature>
<feature type="non-terminal residue" evidence="19">
    <location>
        <position position="1"/>
    </location>
</feature>
<dbReference type="EMBL" id="KV454476">
    <property type="protein sequence ID" value="ODV62891.1"/>
    <property type="molecule type" value="Genomic_DNA"/>
</dbReference>
<evidence type="ECO:0000256" key="10">
    <source>
        <dbReference type="ARBA" id="ARBA00022989"/>
    </source>
</evidence>
<dbReference type="PANTHER" id="PTHR45628">
    <property type="entry name" value="VOLTAGE-DEPENDENT CALCIUM CHANNEL TYPE A SUBUNIT ALPHA-1"/>
    <property type="match status" value="1"/>
</dbReference>
<evidence type="ECO:0000256" key="7">
    <source>
        <dbReference type="ARBA" id="ARBA00022692"/>
    </source>
</evidence>
<evidence type="ECO:0000259" key="18">
    <source>
        <dbReference type="PROSITE" id="PS50222"/>
    </source>
</evidence>
<dbReference type="InterPro" id="IPR027359">
    <property type="entry name" value="Volt_channel_dom_sf"/>
</dbReference>
<feature type="transmembrane region" description="Helical" evidence="17">
    <location>
        <begin position="632"/>
        <end position="652"/>
    </location>
</feature>
<dbReference type="PANTHER" id="PTHR45628:SF7">
    <property type="entry name" value="VOLTAGE-DEPENDENT CALCIUM CHANNEL TYPE A SUBUNIT ALPHA-1"/>
    <property type="match status" value="1"/>
</dbReference>
<dbReference type="Pfam" id="PF00520">
    <property type="entry name" value="Ion_trans"/>
    <property type="match status" value="4"/>
</dbReference>
<feature type="transmembrane region" description="Helical" evidence="17">
    <location>
        <begin position="1131"/>
        <end position="1149"/>
    </location>
</feature>
<keyword evidence="7 17" id="KW-0812">Transmembrane</keyword>
<feature type="transmembrane region" description="Helical" evidence="17">
    <location>
        <begin position="28"/>
        <end position="46"/>
    </location>
</feature>
<dbReference type="GO" id="GO:0008331">
    <property type="term" value="F:high voltage-gated calcium channel activity"/>
    <property type="evidence" value="ECO:0007669"/>
    <property type="project" value="TreeGrafter"/>
</dbReference>
<keyword evidence="13" id="KW-0325">Glycoprotein</keyword>
<proteinExistence type="inferred from homology"/>
<dbReference type="OrthoDB" id="416585at2759"/>
<feature type="transmembrane region" description="Helical" evidence="17">
    <location>
        <begin position="799"/>
        <end position="826"/>
    </location>
</feature>
<evidence type="ECO:0000256" key="9">
    <source>
        <dbReference type="ARBA" id="ARBA00022882"/>
    </source>
</evidence>
<keyword evidence="4" id="KW-0597">Phosphoprotein</keyword>
<evidence type="ECO:0000256" key="11">
    <source>
        <dbReference type="ARBA" id="ARBA00023065"/>
    </source>
</evidence>
<feature type="transmembrane region" description="Helical" evidence="17">
    <location>
        <begin position="1047"/>
        <end position="1070"/>
    </location>
</feature>
<dbReference type="InterPro" id="IPR050599">
    <property type="entry name" value="VDCC_alpha-1_subunit"/>
</dbReference>
<evidence type="ECO:0000256" key="17">
    <source>
        <dbReference type="SAM" id="Phobius"/>
    </source>
</evidence>
<evidence type="ECO:0000256" key="12">
    <source>
        <dbReference type="ARBA" id="ARBA00023136"/>
    </source>
</evidence>
<dbReference type="GO" id="GO:0005509">
    <property type="term" value="F:calcium ion binding"/>
    <property type="evidence" value="ECO:0007669"/>
    <property type="project" value="InterPro"/>
</dbReference>
<name>A0A1D2VMP9_9ASCO</name>
<feature type="domain" description="EF-hand" evidence="18">
    <location>
        <begin position="1386"/>
        <end position="1421"/>
    </location>
</feature>
<feature type="transmembrane region" description="Helical" evidence="17">
    <location>
        <begin position="937"/>
        <end position="959"/>
    </location>
</feature>
<dbReference type="RefSeq" id="XP_020049198.1">
    <property type="nucleotide sequence ID" value="XM_020189739.1"/>
</dbReference>
<dbReference type="SUPFAM" id="SSF81324">
    <property type="entry name" value="Voltage-gated potassium channels"/>
    <property type="match status" value="4"/>
</dbReference>
<accession>A0A1D2VMP9</accession>
<sequence>GNSLKIFTPNSKVRIWCSKIIIKNKKKMDYFIVFLLVLTFSAIIYQQWNPESLGYVYLEHFTYIDFILMGIYAIFVIEIAMKIIVLGLYDDFETYNKLKAAKLDHDNIKNGLFLNMAEPRNINHRSLKINTFVFSLTNNSLKQYNFQRAFLHDSANCLDLFSVISFWISILLSINNFDIKNNFLIFRALGIIRIFELIRSTKGNIIILRSFKHALPQLIDVFKFIIYFWVFFAIIGVQTFKSSLRRTCVWENPDDPDDTFNNSEQFCGSYFDQDENKMPYILSNNQSSNTIKGFTCPINSKCVVGANPYEGTISFDNLIQSFELVYVIISMNTFTDILYNVVDSESEAASIFFILAILVLSVWLLSILIAVIVTSFKITKELDEKELDKNEENEIKGHNSAMVPNGENFDLLNSLKTFNKFKIIFLLVILVNFIVSCTNNIDISDYHKNVINYSEIATTAVLDLEIIIRILIYITKFRFKDFFKSKTNNFDLLIAVTTTIIIIPPMKKLLGQLYNWSTVFQIARFYRLVLHIKFLRVLWFKIIGKFNTIAHLIYFYLFLLVVVSLFCSRLFEGTISSELEEQEDINFSMRTFLDNFVGLFVVTSTEGWTEILYNLQMYAKNKVAAGFNSMTIIFWFIISNSFIINIFIAVIAENLEVSKTEKKEQQIRHFIMSINNTLLDKNNQQTSFFSHLKDKFKILSKHFPNIYKILFENPFLEQRRTDIENTIDPDKLAKNMDMENKIMRARKQRFLKNNPNFNMTLFIFLTKSPLRRFFQLFVRPIGERYDENQMENGRKPNEILHALFVLVMDLSTIGLLITACYVTPLYSKDQLDGSKYNWSFFLDIYFIAIFSFEFFVKVIADGFYLTPNGIMQSPWNVIDFYVLISLWINFICSLIGNTGLATIFRGFKALRTLGLLRISNTAKETFHKTILSGFHKILGAGLVSMSLLIPFSLWGLNIFSGRLGRCNDDSLSLSECFNEFMTSPYNWEYLAPRVFSNPPLQFDTFWYSFSTLFQIISLEGWVDLLIDVMNSTGIGSPPKRFAQPMNALFPIIFIFVAIIFILNLFVSIIINNYSQTNGTAYLIEEQRSWYEVKKLLNQVQPSSRPITDNFSSFRCFCYELVVDRKSTRHRYWNLIYDMVLFFHAIILVMETYPSNEKLDNLRLAMFMGTTFFFFIHIALVIYSKGFKKSNKWDFLSIIISVPVFFLCVALFFLNKESVALDRITKTLLLLVILFVIPRSEKLSELLKFASASAFSLLSLFYIWVILFLVYAIALNQIFGLTRIGENGSGTQNFRTIPKALVLLFKMSFGEGWNYSMQDYYVQSPYCTESTTLYGSDCGSKLYANLFFISWNILSMFIMLNLFISLIVDNFSYVYQESGKLQSITRSEIRKFKDAWAKFDKNATGFIDKDDIYKFLSCLDGVLSFQVYENDFKIPQLKKLWISQNPRWTPYQFDLNLAAMKRSLNAIDVEEIQTRKIIFERIIEEALIYMEENNHEGISFKKLLEQIALNSLFKASRCLILDDYLDRKLLLRKVDARIKKKR</sequence>
<reference evidence="20" key="1">
    <citation type="submission" date="2016-05" db="EMBL/GenBank/DDBJ databases">
        <title>Comparative genomics of biotechnologically important yeasts.</title>
        <authorList>
            <consortium name="DOE Joint Genome Institute"/>
            <person name="Riley R."/>
            <person name="Haridas S."/>
            <person name="Wolfe K.H."/>
            <person name="Lopes M.R."/>
            <person name="Hittinger C.T."/>
            <person name="Goker M."/>
            <person name="Salamov A."/>
            <person name="Wisecaver J."/>
            <person name="Long T.M."/>
            <person name="Aerts A.L."/>
            <person name="Barry K."/>
            <person name="Choi C."/>
            <person name="Clum A."/>
            <person name="Coughlan A.Y."/>
            <person name="Deshpande S."/>
            <person name="Douglass A.P."/>
            <person name="Hanson S.J."/>
            <person name="Klenk H.-P."/>
            <person name="Labutti K."/>
            <person name="Lapidus A."/>
            <person name="Lindquist E."/>
            <person name="Lipzen A."/>
            <person name="Meier-Kolthoff J.P."/>
            <person name="Ohm R.A."/>
            <person name="Otillar R.P."/>
            <person name="Pangilinan J."/>
            <person name="Peng Y."/>
            <person name="Rokas A."/>
            <person name="Rosa C.A."/>
            <person name="Scheuner C."/>
            <person name="Sibirny A.A."/>
            <person name="Slot J.C."/>
            <person name="Stielow J.B."/>
            <person name="Sun H."/>
            <person name="Kurtzman C.P."/>
            <person name="Blackwell M."/>
            <person name="Grigoriev I.V."/>
            <person name="Jeffries T.W."/>
        </authorList>
    </citation>
    <scope>NUCLEOTIDE SEQUENCE [LARGE SCALE GENOMIC DNA]</scope>
    <source>
        <strain evidence="20">DSM 1968</strain>
    </source>
</reference>
<dbReference type="InterPro" id="IPR018247">
    <property type="entry name" value="EF_Hand_1_Ca_BS"/>
</dbReference>
<evidence type="ECO:0000256" key="6">
    <source>
        <dbReference type="ARBA" id="ARBA00022673"/>
    </source>
</evidence>
<evidence type="ECO:0000313" key="20">
    <source>
        <dbReference type="Proteomes" id="UP000095038"/>
    </source>
</evidence>
<organism evidence="19 20">
    <name type="scientific">Ascoidea rubescens DSM 1968</name>
    <dbReference type="NCBI Taxonomy" id="1344418"/>
    <lineage>
        <taxon>Eukaryota</taxon>
        <taxon>Fungi</taxon>
        <taxon>Dikarya</taxon>
        <taxon>Ascomycota</taxon>
        <taxon>Saccharomycotina</taxon>
        <taxon>Saccharomycetes</taxon>
        <taxon>Ascoideaceae</taxon>
        <taxon>Ascoidea</taxon>
    </lineage>
</organism>
<feature type="transmembrane region" description="Helical" evidence="17">
    <location>
        <begin position="1161"/>
        <end position="1182"/>
    </location>
</feature>
<keyword evidence="8" id="KW-0106">Calcium</keyword>
<keyword evidence="3" id="KW-1003">Cell membrane</keyword>
<dbReference type="FunCoup" id="A0A1D2VMP9">
    <property type="interactions" value="102"/>
</dbReference>
<feature type="transmembrane region" description="Helical" evidence="17">
    <location>
        <begin position="838"/>
        <end position="860"/>
    </location>
</feature>
<keyword evidence="12 17" id="KW-0472">Membrane</keyword>
<feature type="transmembrane region" description="Helical" evidence="17">
    <location>
        <begin position="1219"/>
        <end position="1236"/>
    </location>
</feature>
<dbReference type="GeneID" id="30963375"/>
<evidence type="ECO:0000256" key="8">
    <source>
        <dbReference type="ARBA" id="ARBA00022837"/>
    </source>
</evidence>
<feature type="transmembrane region" description="Helical" evidence="17">
    <location>
        <begin position="218"/>
        <end position="237"/>
    </location>
</feature>
<dbReference type="InterPro" id="IPR005821">
    <property type="entry name" value="Ion_trans_dom"/>
</dbReference>
<feature type="transmembrane region" description="Helical" evidence="17">
    <location>
        <begin position="157"/>
        <end position="174"/>
    </location>
</feature>
<feature type="transmembrane region" description="Helical" evidence="17">
    <location>
        <begin position="1248"/>
        <end position="1273"/>
    </location>
</feature>
<feature type="non-terminal residue" evidence="19">
    <location>
        <position position="1541"/>
    </location>
</feature>
<dbReference type="InParanoid" id="A0A1D2VMP9"/>
<dbReference type="Proteomes" id="UP000095038">
    <property type="component" value="Unassembled WGS sequence"/>
</dbReference>
<dbReference type="GO" id="GO:0005891">
    <property type="term" value="C:voltage-gated calcium channel complex"/>
    <property type="evidence" value="ECO:0007669"/>
    <property type="project" value="TreeGrafter"/>
</dbReference>
<dbReference type="GO" id="GO:0098703">
    <property type="term" value="P:calcium ion import across plasma membrane"/>
    <property type="evidence" value="ECO:0007669"/>
    <property type="project" value="TreeGrafter"/>
</dbReference>
<dbReference type="InterPro" id="IPR002048">
    <property type="entry name" value="EF_hand_dom"/>
</dbReference>
<evidence type="ECO:0000256" key="16">
    <source>
        <dbReference type="ARBA" id="ARBA00067459"/>
    </source>
</evidence>
<keyword evidence="10 17" id="KW-1133">Transmembrane helix</keyword>
<keyword evidence="20" id="KW-1185">Reference proteome</keyword>
<evidence type="ECO:0000256" key="2">
    <source>
        <dbReference type="ARBA" id="ARBA00022448"/>
    </source>
</evidence>
<feature type="transmembrane region" description="Helical" evidence="17">
    <location>
        <begin position="453"/>
        <end position="475"/>
    </location>
</feature>
<keyword evidence="5" id="KW-0109">Calcium transport</keyword>
<comment type="subcellular location">
    <subcellularLocation>
        <location evidence="1">Cell membrane</location>
        <topology evidence="1">Multi-pass membrane protein</topology>
    </subcellularLocation>
</comment>
<evidence type="ECO:0000256" key="1">
    <source>
        <dbReference type="ARBA" id="ARBA00004651"/>
    </source>
</evidence>
<feature type="transmembrane region" description="Helical" evidence="17">
    <location>
        <begin position="1194"/>
        <end position="1213"/>
    </location>
</feature>
<keyword evidence="9" id="KW-0851">Voltage-gated channel</keyword>
<protein>
    <recommendedName>
        <fullName evidence="16">Calcium-channel protein CCH1</fullName>
    </recommendedName>
</protein>
<dbReference type="Gene3D" id="1.10.287.70">
    <property type="match status" value="4"/>
</dbReference>
<evidence type="ECO:0000256" key="13">
    <source>
        <dbReference type="ARBA" id="ARBA00023180"/>
    </source>
</evidence>
<keyword evidence="11" id="KW-0406">Ion transport</keyword>
<feature type="transmembrane region" description="Helical" evidence="17">
    <location>
        <begin position="487"/>
        <end position="506"/>
    </location>
</feature>
<dbReference type="STRING" id="1344418.A0A1D2VMP9"/>
<evidence type="ECO:0000256" key="15">
    <source>
        <dbReference type="ARBA" id="ARBA00061395"/>
    </source>
</evidence>
<keyword evidence="6" id="KW-0107">Calcium channel</keyword>
<evidence type="ECO:0000256" key="4">
    <source>
        <dbReference type="ARBA" id="ARBA00022553"/>
    </source>
</evidence>
<gene>
    <name evidence="19" type="ORF">ASCRUDRAFT_22416</name>
</gene>
<feature type="transmembrane region" description="Helical" evidence="17">
    <location>
        <begin position="66"/>
        <end position="89"/>
    </location>
</feature>
<dbReference type="PROSITE" id="PS50222">
    <property type="entry name" value="EF_HAND_2"/>
    <property type="match status" value="1"/>
</dbReference>
<dbReference type="Gene3D" id="1.10.238.10">
    <property type="entry name" value="EF-hand"/>
    <property type="match status" value="1"/>
</dbReference>
<feature type="transmembrane region" description="Helical" evidence="17">
    <location>
        <begin position="324"/>
        <end position="342"/>
    </location>
</feature>
<feature type="transmembrane region" description="Helical" evidence="17">
    <location>
        <begin position="1341"/>
        <end position="1367"/>
    </location>
</feature>
<keyword evidence="2" id="KW-0813">Transport</keyword>